<evidence type="ECO:0000256" key="1">
    <source>
        <dbReference type="ARBA" id="ARBA00004370"/>
    </source>
</evidence>
<feature type="compositionally biased region" description="Basic and acidic residues" evidence="5">
    <location>
        <begin position="1"/>
        <end position="11"/>
    </location>
</feature>
<evidence type="ECO:0000256" key="3">
    <source>
        <dbReference type="ARBA" id="ARBA00022989"/>
    </source>
</evidence>
<feature type="domain" description="G-protein coupled receptors family 1 profile" evidence="7">
    <location>
        <begin position="1"/>
        <end position="124"/>
    </location>
</feature>
<sequence length="169" mass="19275">MDREWEKEAKKLLKPSPLPKTEISPSPPTITPTPITKTPPLATQTTKPPPSTPKPSCPPKQDLTLALIVVVFTFIFCHTPSFIDNILWTIFDKNQKKCGQWLFYYTAVADLLVMLNSSANFIIYLLTSPKFRLDLIQYLPIRRGRRKCGREFSRAQPMRGGEGRLPEFV</sequence>
<evidence type="ECO:0000313" key="10">
    <source>
        <dbReference type="Proteomes" id="UP000015101"/>
    </source>
</evidence>
<comment type="subcellular location">
    <subcellularLocation>
        <location evidence="1">Membrane</location>
    </subcellularLocation>
</comment>
<evidence type="ECO:0000313" key="9">
    <source>
        <dbReference type="EnsemblMetazoa" id="HelroP176608"/>
    </source>
</evidence>
<dbReference type="EMBL" id="AMQM01005766">
    <property type="status" value="NOT_ANNOTATED_CDS"/>
    <property type="molecule type" value="Genomic_DNA"/>
</dbReference>
<reference evidence="10" key="1">
    <citation type="submission" date="2012-12" db="EMBL/GenBank/DDBJ databases">
        <authorList>
            <person name="Hellsten U."/>
            <person name="Grimwood J."/>
            <person name="Chapman J.A."/>
            <person name="Shapiro H."/>
            <person name="Aerts A."/>
            <person name="Otillar R.P."/>
            <person name="Terry A.Y."/>
            <person name="Boore J.L."/>
            <person name="Simakov O."/>
            <person name="Marletaz F."/>
            <person name="Cho S.-J."/>
            <person name="Edsinger-Gonzales E."/>
            <person name="Havlak P."/>
            <person name="Kuo D.-H."/>
            <person name="Larsson T."/>
            <person name="Lv J."/>
            <person name="Arendt D."/>
            <person name="Savage R."/>
            <person name="Osoegawa K."/>
            <person name="de Jong P."/>
            <person name="Lindberg D.R."/>
            <person name="Seaver E.C."/>
            <person name="Weisblat D.A."/>
            <person name="Putnam N.H."/>
            <person name="Grigoriev I.V."/>
            <person name="Rokhsar D.S."/>
        </authorList>
    </citation>
    <scope>NUCLEOTIDE SEQUENCE</scope>
</reference>
<dbReference type="PROSITE" id="PS50262">
    <property type="entry name" value="G_PROTEIN_RECEP_F1_2"/>
    <property type="match status" value="1"/>
</dbReference>
<dbReference type="Gene3D" id="1.20.1070.10">
    <property type="entry name" value="Rhodopsin 7-helix transmembrane proteins"/>
    <property type="match status" value="1"/>
</dbReference>
<feature type="transmembrane region" description="Helical" evidence="6">
    <location>
        <begin position="103"/>
        <end position="126"/>
    </location>
</feature>
<keyword evidence="10" id="KW-1185">Reference proteome</keyword>
<accession>T1FAQ3</accession>
<keyword evidence="3 6" id="KW-1133">Transmembrane helix</keyword>
<dbReference type="KEGG" id="hro:HELRODRAFT_176608"/>
<name>T1FAQ3_HELRO</name>
<reference evidence="9" key="3">
    <citation type="submission" date="2015-06" db="UniProtKB">
        <authorList>
            <consortium name="EnsemblMetazoa"/>
        </authorList>
    </citation>
    <scope>IDENTIFICATION</scope>
</reference>
<evidence type="ECO:0000259" key="7">
    <source>
        <dbReference type="PROSITE" id="PS50262"/>
    </source>
</evidence>
<evidence type="ECO:0000256" key="6">
    <source>
        <dbReference type="SAM" id="Phobius"/>
    </source>
</evidence>
<dbReference type="GeneID" id="20205902"/>
<dbReference type="RefSeq" id="XP_009022188.1">
    <property type="nucleotide sequence ID" value="XM_009023940.1"/>
</dbReference>
<evidence type="ECO:0000313" key="8">
    <source>
        <dbReference type="EMBL" id="ESN99843.1"/>
    </source>
</evidence>
<evidence type="ECO:0000256" key="4">
    <source>
        <dbReference type="ARBA" id="ARBA00023136"/>
    </source>
</evidence>
<dbReference type="SUPFAM" id="SSF81321">
    <property type="entry name" value="Family A G protein-coupled receptor-like"/>
    <property type="match status" value="1"/>
</dbReference>
<feature type="region of interest" description="Disordered" evidence="5">
    <location>
        <begin position="1"/>
        <end position="57"/>
    </location>
</feature>
<dbReference type="HOGENOM" id="CLU_1580231_0_0_1"/>
<dbReference type="EMBL" id="KB097070">
    <property type="protein sequence ID" value="ESN99843.1"/>
    <property type="molecule type" value="Genomic_DNA"/>
</dbReference>
<proteinExistence type="predicted"/>
<dbReference type="PANTHER" id="PTHR46641">
    <property type="entry name" value="FMRFAMIDE RECEPTOR-RELATED"/>
    <property type="match status" value="1"/>
</dbReference>
<dbReference type="EMBL" id="AMQM01005765">
    <property type="status" value="NOT_ANNOTATED_CDS"/>
    <property type="molecule type" value="Genomic_DNA"/>
</dbReference>
<dbReference type="OrthoDB" id="10011262at2759"/>
<dbReference type="GO" id="GO:0016020">
    <property type="term" value="C:membrane"/>
    <property type="evidence" value="ECO:0007669"/>
    <property type="project" value="UniProtKB-SubCell"/>
</dbReference>
<evidence type="ECO:0000256" key="2">
    <source>
        <dbReference type="ARBA" id="ARBA00022692"/>
    </source>
</evidence>
<keyword evidence="4 6" id="KW-0472">Membrane</keyword>
<keyword evidence="2 6" id="KW-0812">Transmembrane</keyword>
<gene>
    <name evidence="9" type="primary">20205902</name>
    <name evidence="8" type="ORF">HELRODRAFT_176608</name>
</gene>
<dbReference type="InParanoid" id="T1FAQ3"/>
<evidence type="ECO:0000256" key="5">
    <source>
        <dbReference type="SAM" id="MobiDB-lite"/>
    </source>
</evidence>
<organism evidence="9 10">
    <name type="scientific">Helobdella robusta</name>
    <name type="common">Californian leech</name>
    <dbReference type="NCBI Taxonomy" id="6412"/>
    <lineage>
        <taxon>Eukaryota</taxon>
        <taxon>Metazoa</taxon>
        <taxon>Spiralia</taxon>
        <taxon>Lophotrochozoa</taxon>
        <taxon>Annelida</taxon>
        <taxon>Clitellata</taxon>
        <taxon>Hirudinea</taxon>
        <taxon>Rhynchobdellida</taxon>
        <taxon>Glossiphoniidae</taxon>
        <taxon>Helobdella</taxon>
    </lineage>
</organism>
<feature type="transmembrane region" description="Helical" evidence="6">
    <location>
        <begin position="63"/>
        <end position="83"/>
    </location>
</feature>
<dbReference type="InterPro" id="IPR017452">
    <property type="entry name" value="GPCR_Rhodpsn_7TM"/>
</dbReference>
<protein>
    <recommendedName>
        <fullName evidence="7">G-protein coupled receptors family 1 profile domain-containing protein</fullName>
    </recommendedName>
</protein>
<feature type="compositionally biased region" description="Pro residues" evidence="5">
    <location>
        <begin position="47"/>
        <end position="57"/>
    </location>
</feature>
<dbReference type="AlphaFoldDB" id="T1FAQ3"/>
<dbReference type="PANTHER" id="PTHR46641:SF2">
    <property type="entry name" value="FMRFAMIDE RECEPTOR"/>
    <property type="match status" value="1"/>
</dbReference>
<reference evidence="8 10" key="2">
    <citation type="journal article" date="2013" name="Nature">
        <title>Insights into bilaterian evolution from three spiralian genomes.</title>
        <authorList>
            <person name="Simakov O."/>
            <person name="Marletaz F."/>
            <person name="Cho S.J."/>
            <person name="Edsinger-Gonzales E."/>
            <person name="Havlak P."/>
            <person name="Hellsten U."/>
            <person name="Kuo D.H."/>
            <person name="Larsson T."/>
            <person name="Lv J."/>
            <person name="Arendt D."/>
            <person name="Savage R."/>
            <person name="Osoegawa K."/>
            <person name="de Jong P."/>
            <person name="Grimwood J."/>
            <person name="Chapman J.A."/>
            <person name="Shapiro H."/>
            <person name="Aerts A."/>
            <person name="Otillar R.P."/>
            <person name="Terry A.Y."/>
            <person name="Boore J.L."/>
            <person name="Grigoriev I.V."/>
            <person name="Lindberg D.R."/>
            <person name="Seaver E.C."/>
            <person name="Weisblat D.A."/>
            <person name="Putnam N.H."/>
            <person name="Rokhsar D.S."/>
        </authorList>
    </citation>
    <scope>NUCLEOTIDE SEQUENCE</scope>
</reference>
<dbReference type="Proteomes" id="UP000015101">
    <property type="component" value="Unassembled WGS sequence"/>
</dbReference>
<dbReference type="EnsemblMetazoa" id="HelroT176608">
    <property type="protein sequence ID" value="HelroP176608"/>
    <property type="gene ID" value="HelroG176608"/>
</dbReference>
<dbReference type="CTD" id="20205902"/>
<dbReference type="InterPro" id="IPR052954">
    <property type="entry name" value="GPCR-Ligand_Int"/>
</dbReference>